<dbReference type="CDD" id="cd04301">
    <property type="entry name" value="NAT_SF"/>
    <property type="match status" value="1"/>
</dbReference>
<feature type="domain" description="N-acetyltransferase" evidence="1">
    <location>
        <begin position="1"/>
        <end position="93"/>
    </location>
</feature>
<feature type="domain" description="N-acetyltransferase" evidence="2">
    <location>
        <begin position="6"/>
        <end position="93"/>
    </location>
</feature>
<dbReference type="InterPro" id="IPR000182">
    <property type="entry name" value="GNAT_dom"/>
</dbReference>
<dbReference type="RefSeq" id="WP_090391321.1">
    <property type="nucleotide sequence ID" value="NZ_FMZO01000009.1"/>
</dbReference>
<evidence type="ECO:0000313" key="3">
    <source>
        <dbReference type="EMBL" id="SDD48468.1"/>
    </source>
</evidence>
<reference evidence="4" key="1">
    <citation type="submission" date="2016-10" db="EMBL/GenBank/DDBJ databases">
        <authorList>
            <person name="Varghese N."/>
            <person name="Submissions S."/>
        </authorList>
    </citation>
    <scope>NUCLEOTIDE SEQUENCE [LARGE SCALE GENOMIC DNA]</scope>
    <source>
        <strain evidence="4">DSM 25811 / CCM 8410 / LMG 26954 / E90</strain>
    </source>
</reference>
<dbReference type="STRING" id="1285928.SAMN04487894_109189"/>
<gene>
    <name evidence="3" type="ORF">SAMN04487894_109189</name>
</gene>
<keyword evidence="4" id="KW-1185">Reference proteome</keyword>
<protein>
    <submittedName>
        <fullName evidence="3">Uncharacterized protein</fullName>
    </submittedName>
</protein>
<evidence type="ECO:0000259" key="1">
    <source>
        <dbReference type="PROSITE" id="PS51186"/>
    </source>
</evidence>
<evidence type="ECO:0000259" key="2">
    <source>
        <dbReference type="PROSITE" id="PS51729"/>
    </source>
</evidence>
<dbReference type="SUPFAM" id="SSF55729">
    <property type="entry name" value="Acyl-CoA N-acyltransferases (Nat)"/>
    <property type="match status" value="1"/>
</dbReference>
<proteinExistence type="predicted"/>
<dbReference type="AlphaFoldDB" id="A0A1G6V4I0"/>
<dbReference type="OrthoDB" id="9793389at2"/>
<dbReference type="InterPro" id="IPR031165">
    <property type="entry name" value="GNAT_YJDJ"/>
</dbReference>
<sequence length="93" mass="10177">MDIIQQDDGKKGSFKAMSEGVVAGAMTYVWAGDAKLIIDHTEVDPQFSGRGVGKQLLMQLVAFARAGHIKVLPLCPFARSVFEKIKEIRDVLS</sequence>
<dbReference type="EMBL" id="FMZO01000009">
    <property type="protein sequence ID" value="SDD48468.1"/>
    <property type="molecule type" value="Genomic_DNA"/>
</dbReference>
<dbReference type="InterPro" id="IPR016181">
    <property type="entry name" value="Acyl_CoA_acyltransferase"/>
</dbReference>
<evidence type="ECO:0000313" key="4">
    <source>
        <dbReference type="Proteomes" id="UP000198757"/>
    </source>
</evidence>
<dbReference type="Gene3D" id="3.40.630.30">
    <property type="match status" value="1"/>
</dbReference>
<organism evidence="3 4">
    <name type="scientific">Niabella drilacis (strain DSM 25811 / CCM 8410 / CCUG 62505 / LMG 26954 / E90)</name>
    <dbReference type="NCBI Taxonomy" id="1285928"/>
    <lineage>
        <taxon>Bacteria</taxon>
        <taxon>Pseudomonadati</taxon>
        <taxon>Bacteroidota</taxon>
        <taxon>Chitinophagia</taxon>
        <taxon>Chitinophagales</taxon>
        <taxon>Chitinophagaceae</taxon>
        <taxon>Niabella</taxon>
    </lineage>
</organism>
<accession>A0A1G6V4I0</accession>
<dbReference type="GO" id="GO:0016747">
    <property type="term" value="F:acyltransferase activity, transferring groups other than amino-acyl groups"/>
    <property type="evidence" value="ECO:0007669"/>
    <property type="project" value="InterPro"/>
</dbReference>
<dbReference type="PROSITE" id="PS51729">
    <property type="entry name" value="GNAT_YJDJ"/>
    <property type="match status" value="1"/>
</dbReference>
<name>A0A1G6V4I0_NIADE</name>
<dbReference type="Pfam" id="PF14542">
    <property type="entry name" value="Acetyltransf_CG"/>
    <property type="match status" value="1"/>
</dbReference>
<dbReference type="Proteomes" id="UP000198757">
    <property type="component" value="Unassembled WGS sequence"/>
</dbReference>
<dbReference type="PROSITE" id="PS51186">
    <property type="entry name" value="GNAT"/>
    <property type="match status" value="1"/>
</dbReference>